<organism evidence="2 3">
    <name type="scientific">Polarella glacialis</name>
    <name type="common">Dinoflagellate</name>
    <dbReference type="NCBI Taxonomy" id="89957"/>
    <lineage>
        <taxon>Eukaryota</taxon>
        <taxon>Sar</taxon>
        <taxon>Alveolata</taxon>
        <taxon>Dinophyceae</taxon>
        <taxon>Suessiales</taxon>
        <taxon>Suessiaceae</taxon>
        <taxon>Polarella</taxon>
    </lineage>
</organism>
<evidence type="ECO:0000313" key="2">
    <source>
        <dbReference type="EMBL" id="CAE8631548.1"/>
    </source>
</evidence>
<comment type="caution">
    <text evidence="2">The sequence shown here is derived from an EMBL/GenBank/DDBJ whole genome shotgun (WGS) entry which is preliminary data.</text>
</comment>
<dbReference type="EMBL" id="CAJNNV010030160">
    <property type="protein sequence ID" value="CAE8631548.1"/>
    <property type="molecule type" value="Genomic_DNA"/>
</dbReference>
<dbReference type="AlphaFoldDB" id="A0A813H1M8"/>
<feature type="compositionally biased region" description="Low complexity" evidence="1">
    <location>
        <begin position="111"/>
        <end position="128"/>
    </location>
</feature>
<proteinExistence type="predicted"/>
<accession>A0A813H1M8</accession>
<name>A0A813H1M8_POLGL</name>
<evidence type="ECO:0000313" key="3">
    <source>
        <dbReference type="Proteomes" id="UP000654075"/>
    </source>
</evidence>
<reference evidence="2" key="1">
    <citation type="submission" date="2021-02" db="EMBL/GenBank/DDBJ databases">
        <authorList>
            <person name="Dougan E. K."/>
            <person name="Rhodes N."/>
            <person name="Thang M."/>
            <person name="Chan C."/>
        </authorList>
    </citation>
    <scope>NUCLEOTIDE SEQUENCE</scope>
</reference>
<dbReference type="SUPFAM" id="SSF51197">
    <property type="entry name" value="Clavaminate synthase-like"/>
    <property type="match status" value="1"/>
</dbReference>
<keyword evidence="3" id="KW-1185">Reference proteome</keyword>
<gene>
    <name evidence="2" type="ORF">PGLA1383_LOCUS47640</name>
</gene>
<sequence length="557" mass="63258">MTFETQAGSFLISDYRTLHRGTQNPHNSSRPVIVLVYGRLWWSDWGNYPPAKRRDMEGNLIPSVDPALSELDEIQAAVLRLKLEAQMMATESVEEGARAILQQLLANAWANNSNNNSNNHNNHNNNNSKTDAGKLGTASSELGTASSDPDTGLGPLKPVSVPDECLSLNSSNNNSNNNSSNNINNNLSLCMGGFLSTGRLTSSMCQCLQDPNLVILKIDNTSETIISEVERETYLQATFLVASFLEQNAVHSTYVLPPRMLETIFEECPSYSLQDTRPIHFMFHTTYCGSTLMSRALAEMSFLPVREPAIYLYAVHQYLSIPESKAKLRQAVLDGMAWWLGRRYHDHEVPLVKAHDAWLMPEIIGHLSRRRESRMLFVYNDLMTHCLQLAIHQGDRYDVEDQWLSQARADDVNVRVELQKLELAKLSLMEMRAVQWTLRMVHYTEAVLQHPAEVLGIYAEEFLDEPSRVLMQVSRFLGRNVLQNEVDQVVKGGLFERYSKADPGVSHEFNEEQRAERFIDAMEKYDQEVKECRAFGRRFVESVASVSHQFRELLTLV</sequence>
<feature type="compositionally biased region" description="Polar residues" evidence="1">
    <location>
        <begin position="137"/>
        <end position="149"/>
    </location>
</feature>
<evidence type="ECO:0000256" key="1">
    <source>
        <dbReference type="SAM" id="MobiDB-lite"/>
    </source>
</evidence>
<protein>
    <submittedName>
        <fullName evidence="2">Uncharacterized protein</fullName>
    </submittedName>
</protein>
<feature type="region of interest" description="Disordered" evidence="1">
    <location>
        <begin position="111"/>
        <end position="159"/>
    </location>
</feature>
<dbReference type="Proteomes" id="UP000654075">
    <property type="component" value="Unassembled WGS sequence"/>
</dbReference>